<keyword evidence="1" id="KW-0614">Plasmid</keyword>
<sequence length="71" mass="7868">MANANTTVLELLGKQVSFVYVLKSDSDEYSFTCSGVVTDVIISLNSELQLSVDNGDFYIYSDLKDFSIKSE</sequence>
<name>A0A6S4V8E2_ACIPI</name>
<proteinExistence type="predicted"/>
<dbReference type="RefSeq" id="WP_001262268.1">
    <property type="nucleotide sequence ID" value="NZ_AP021939.1"/>
</dbReference>
<accession>A0A6S4V8E2</accession>
<dbReference type="Proteomes" id="UP000515758">
    <property type="component" value="Plasmid pWP2-W18-ESBL-11_3"/>
</dbReference>
<gene>
    <name evidence="1" type="ORF">WP2W18E11_P30050</name>
</gene>
<organism evidence="1 2">
    <name type="scientific">Acinetobacter pittii</name>
    <name type="common">Acinetobacter genomosp. 3</name>
    <dbReference type="NCBI Taxonomy" id="48296"/>
    <lineage>
        <taxon>Bacteria</taxon>
        <taxon>Pseudomonadati</taxon>
        <taxon>Pseudomonadota</taxon>
        <taxon>Gammaproteobacteria</taxon>
        <taxon>Moraxellales</taxon>
        <taxon>Moraxellaceae</taxon>
        <taxon>Acinetobacter</taxon>
        <taxon>Acinetobacter calcoaceticus/baumannii complex</taxon>
    </lineage>
</organism>
<reference evidence="1 2" key="1">
    <citation type="submission" date="2019-12" db="EMBL/GenBank/DDBJ databases">
        <title>complete genome sequences of Acinetobacter pittii str. WP2-W18-ESBL-11 isolated from wastewater treatment plant effluent.</title>
        <authorList>
            <person name="Sekizuka T."/>
            <person name="Itokawa K."/>
            <person name="Yatsu K."/>
            <person name="Inamine Y."/>
            <person name="Kuroda M."/>
        </authorList>
    </citation>
    <scope>NUCLEOTIDE SEQUENCE [LARGE SCALE GENOMIC DNA]</scope>
    <source>
        <strain evidence="1 2">WP2-W18-ESBL-11</strain>
        <plasmid evidence="1 2">pWP2-W18-ESBL-11_3</plasmid>
    </source>
</reference>
<dbReference type="EMBL" id="AP021939">
    <property type="protein sequence ID" value="BBQ50919.1"/>
    <property type="molecule type" value="Genomic_DNA"/>
</dbReference>
<dbReference type="GeneID" id="92798417"/>
<geneLocation type="plasmid" evidence="1 2">
    <name>pWP2-W18-ESBL-11_3</name>
</geneLocation>
<evidence type="ECO:0000313" key="1">
    <source>
        <dbReference type="EMBL" id="BBQ50919.1"/>
    </source>
</evidence>
<evidence type="ECO:0000313" key="2">
    <source>
        <dbReference type="Proteomes" id="UP000515758"/>
    </source>
</evidence>
<protein>
    <submittedName>
        <fullName evidence="1">Uncharacterized protein</fullName>
    </submittedName>
</protein>
<dbReference type="AlphaFoldDB" id="A0A6S4V8E2"/>